<dbReference type="InterPro" id="IPR008179">
    <property type="entry name" value="HisE"/>
</dbReference>
<dbReference type="NCBIfam" id="NF001613">
    <property type="entry name" value="PRK00400.1-5"/>
    <property type="match status" value="1"/>
</dbReference>
<comment type="pathway">
    <text evidence="3 11">Amino-acid biosynthesis; L-histidine biosynthesis; L-histidine from 5-phospho-alpha-D-ribose 1-diphosphate: step 2/9.</text>
</comment>
<dbReference type="PANTHER" id="PTHR42945">
    <property type="entry name" value="HISTIDINE BIOSYNTHESIS BIFUNCTIONAL PROTEIN"/>
    <property type="match status" value="1"/>
</dbReference>
<dbReference type="PANTHER" id="PTHR42945:SF9">
    <property type="entry name" value="HISTIDINE BIOSYNTHESIS BIFUNCTIONAL PROTEIN HISIE"/>
    <property type="match status" value="1"/>
</dbReference>
<dbReference type="Gene3D" id="1.10.287.1080">
    <property type="entry name" value="MazG-like"/>
    <property type="match status" value="1"/>
</dbReference>
<keyword evidence="7 11" id="KW-0547">Nucleotide-binding</keyword>
<feature type="region of interest" description="Disordered" evidence="12">
    <location>
        <begin position="1"/>
        <end position="42"/>
    </location>
</feature>
<feature type="compositionally biased region" description="Basic residues" evidence="12">
    <location>
        <begin position="25"/>
        <end position="42"/>
    </location>
</feature>
<evidence type="ECO:0000256" key="6">
    <source>
        <dbReference type="ARBA" id="ARBA00022605"/>
    </source>
</evidence>
<evidence type="ECO:0000256" key="3">
    <source>
        <dbReference type="ARBA" id="ARBA00005204"/>
    </source>
</evidence>
<reference evidence="13 14" key="1">
    <citation type="submission" date="2021-03" db="EMBL/GenBank/DDBJ databases">
        <authorList>
            <person name="So Y."/>
        </authorList>
    </citation>
    <scope>NUCLEOTIDE SEQUENCE [LARGE SCALE GENOMIC DNA]</scope>
    <source>
        <strain evidence="13 14">SSH11</strain>
    </source>
</reference>
<dbReference type="Pfam" id="PF01503">
    <property type="entry name" value="PRA-PH"/>
    <property type="match status" value="1"/>
</dbReference>
<protein>
    <recommendedName>
        <fullName evidence="11">Phosphoribosyl-ATP pyrophosphatase</fullName>
        <shortName evidence="11">PRA-PH</shortName>
        <ecNumber evidence="11">3.6.1.31</ecNumber>
    </recommendedName>
</protein>
<evidence type="ECO:0000256" key="12">
    <source>
        <dbReference type="SAM" id="MobiDB-lite"/>
    </source>
</evidence>
<dbReference type="NCBIfam" id="TIGR03188">
    <property type="entry name" value="histidine_hisI"/>
    <property type="match status" value="1"/>
</dbReference>
<evidence type="ECO:0000256" key="8">
    <source>
        <dbReference type="ARBA" id="ARBA00022801"/>
    </source>
</evidence>
<evidence type="ECO:0000256" key="4">
    <source>
        <dbReference type="ARBA" id="ARBA00009392"/>
    </source>
</evidence>
<dbReference type="InterPro" id="IPR021130">
    <property type="entry name" value="PRib-ATP_PPHydrolase-like"/>
</dbReference>
<keyword evidence="5 11" id="KW-0963">Cytoplasm</keyword>
<comment type="caution">
    <text evidence="13">The sequence shown here is derived from an EMBL/GenBank/DDBJ whole genome shotgun (WGS) entry which is preliminary data.</text>
</comment>
<keyword evidence="6 11" id="KW-0028">Amino-acid biosynthesis</keyword>
<dbReference type="GO" id="GO:0004636">
    <property type="term" value="F:phosphoribosyl-ATP diphosphatase activity"/>
    <property type="evidence" value="ECO:0007669"/>
    <property type="project" value="UniProtKB-EC"/>
</dbReference>
<evidence type="ECO:0000256" key="2">
    <source>
        <dbReference type="ARBA" id="ARBA00004496"/>
    </source>
</evidence>
<dbReference type="HAMAP" id="MF_01020">
    <property type="entry name" value="HisE"/>
    <property type="match status" value="1"/>
</dbReference>
<comment type="similarity">
    <text evidence="4 11">Belongs to the PRA-PH family.</text>
</comment>
<comment type="subcellular location">
    <subcellularLocation>
        <location evidence="2 11">Cytoplasm</location>
    </subcellularLocation>
</comment>
<dbReference type="EMBL" id="JAGIZB010000009">
    <property type="protein sequence ID" value="MBP0445422.1"/>
    <property type="molecule type" value="Genomic_DNA"/>
</dbReference>
<evidence type="ECO:0000256" key="10">
    <source>
        <dbReference type="ARBA" id="ARBA00023102"/>
    </source>
</evidence>
<comment type="catalytic activity">
    <reaction evidence="1 11">
        <text>1-(5-phospho-beta-D-ribosyl)-ATP + H2O = 1-(5-phospho-beta-D-ribosyl)-5'-AMP + diphosphate + H(+)</text>
        <dbReference type="Rhea" id="RHEA:22828"/>
        <dbReference type="ChEBI" id="CHEBI:15377"/>
        <dbReference type="ChEBI" id="CHEBI:15378"/>
        <dbReference type="ChEBI" id="CHEBI:33019"/>
        <dbReference type="ChEBI" id="CHEBI:59457"/>
        <dbReference type="ChEBI" id="CHEBI:73183"/>
        <dbReference type="EC" id="3.6.1.31"/>
    </reaction>
</comment>
<organism evidence="13 14">
    <name type="scientific">Pararoseomonas baculiformis</name>
    <dbReference type="NCBI Taxonomy" id="2820812"/>
    <lineage>
        <taxon>Bacteria</taxon>
        <taxon>Pseudomonadati</taxon>
        <taxon>Pseudomonadota</taxon>
        <taxon>Alphaproteobacteria</taxon>
        <taxon>Acetobacterales</taxon>
        <taxon>Acetobacteraceae</taxon>
        <taxon>Pararoseomonas</taxon>
    </lineage>
</organism>
<dbReference type="CDD" id="cd11534">
    <property type="entry name" value="NTP-PPase_HisIE_like"/>
    <property type="match status" value="1"/>
</dbReference>
<keyword evidence="9 11" id="KW-0067">ATP-binding</keyword>
<evidence type="ECO:0000256" key="11">
    <source>
        <dbReference type="HAMAP-Rule" id="MF_01020"/>
    </source>
</evidence>
<evidence type="ECO:0000256" key="1">
    <source>
        <dbReference type="ARBA" id="ARBA00001460"/>
    </source>
</evidence>
<keyword evidence="10 11" id="KW-0368">Histidine biosynthesis</keyword>
<gene>
    <name evidence="11" type="primary">hisE</name>
    <name evidence="13" type="ORF">J8J14_11595</name>
</gene>
<dbReference type="EC" id="3.6.1.31" evidence="11"/>
<sequence length="216" mass="23372">MGKDAKPRRKKVTGTEAKAPSRKAAAPKKATKAVKAKPKLKPAKWKEDLRVLPSLPVPQDLADAPIAANARPPKRVRRAETRHLQPLNPGQGIPEPAVLDRLWAMVEERRVSGDIQTSHSARLLARGTAKVAQKLGEEAVETVIEAMAGNRTALISESADLLYHLIVTWVDAGIHPEEVWAELVRREGISGIAEKAARQNLSTAGVVKAGETTKLP</sequence>
<keyword evidence="8 11" id="KW-0378">Hydrolase</keyword>
<name>A0ABS4AEI6_9PROT</name>
<evidence type="ECO:0000313" key="14">
    <source>
        <dbReference type="Proteomes" id="UP000681594"/>
    </source>
</evidence>
<dbReference type="SUPFAM" id="SSF101386">
    <property type="entry name" value="all-alpha NTP pyrophosphatases"/>
    <property type="match status" value="1"/>
</dbReference>
<dbReference type="Proteomes" id="UP000681594">
    <property type="component" value="Unassembled WGS sequence"/>
</dbReference>
<evidence type="ECO:0000256" key="7">
    <source>
        <dbReference type="ARBA" id="ARBA00022741"/>
    </source>
</evidence>
<feature type="compositionally biased region" description="Basic residues" evidence="12">
    <location>
        <begin position="1"/>
        <end position="12"/>
    </location>
</feature>
<evidence type="ECO:0000313" key="13">
    <source>
        <dbReference type="EMBL" id="MBP0445422.1"/>
    </source>
</evidence>
<keyword evidence="14" id="KW-1185">Reference proteome</keyword>
<evidence type="ECO:0000256" key="9">
    <source>
        <dbReference type="ARBA" id="ARBA00022840"/>
    </source>
</evidence>
<evidence type="ECO:0000256" key="5">
    <source>
        <dbReference type="ARBA" id="ARBA00022490"/>
    </source>
</evidence>
<accession>A0ABS4AEI6</accession>
<proteinExistence type="inferred from homology"/>